<evidence type="ECO:0000259" key="5">
    <source>
        <dbReference type="PROSITE" id="PS51123"/>
    </source>
</evidence>
<keyword evidence="2 4" id="KW-0472">Membrane</keyword>
<evidence type="ECO:0000313" key="7">
    <source>
        <dbReference type="Proteomes" id="UP001597414"/>
    </source>
</evidence>
<dbReference type="CDD" id="cd07185">
    <property type="entry name" value="OmpA_C-like"/>
    <property type="match status" value="2"/>
</dbReference>
<dbReference type="Pfam" id="PF07676">
    <property type="entry name" value="PD40"/>
    <property type="match status" value="1"/>
</dbReference>
<comment type="subcellular location">
    <subcellularLocation>
        <location evidence="1">Cell outer membrane</location>
    </subcellularLocation>
</comment>
<dbReference type="Proteomes" id="UP001597414">
    <property type="component" value="Unassembled WGS sequence"/>
</dbReference>
<dbReference type="InterPro" id="IPR011659">
    <property type="entry name" value="WD40"/>
</dbReference>
<dbReference type="RefSeq" id="WP_380799422.1">
    <property type="nucleotide sequence ID" value="NZ_JBHUIV010000001.1"/>
</dbReference>
<keyword evidence="3" id="KW-0998">Cell outer membrane</keyword>
<dbReference type="InterPro" id="IPR036737">
    <property type="entry name" value="OmpA-like_sf"/>
</dbReference>
<dbReference type="Pfam" id="PF00691">
    <property type="entry name" value="OmpA"/>
    <property type="match status" value="2"/>
</dbReference>
<evidence type="ECO:0000256" key="4">
    <source>
        <dbReference type="PROSITE-ProRule" id="PRU00473"/>
    </source>
</evidence>
<dbReference type="PROSITE" id="PS01068">
    <property type="entry name" value="OMPA_1"/>
    <property type="match status" value="1"/>
</dbReference>
<dbReference type="InterPro" id="IPR006664">
    <property type="entry name" value="OMP_bac"/>
</dbReference>
<dbReference type="PANTHER" id="PTHR30329">
    <property type="entry name" value="STATOR ELEMENT OF FLAGELLAR MOTOR COMPLEX"/>
    <property type="match status" value="1"/>
</dbReference>
<keyword evidence="7" id="KW-1185">Reference proteome</keyword>
<dbReference type="PROSITE" id="PS51123">
    <property type="entry name" value="OMPA_2"/>
    <property type="match status" value="2"/>
</dbReference>
<evidence type="ECO:0000313" key="6">
    <source>
        <dbReference type="EMBL" id="MFD2199927.1"/>
    </source>
</evidence>
<evidence type="ECO:0000256" key="3">
    <source>
        <dbReference type="ARBA" id="ARBA00023237"/>
    </source>
</evidence>
<organism evidence="6 7">
    <name type="scientific">Shivajiella indica</name>
    <dbReference type="NCBI Taxonomy" id="872115"/>
    <lineage>
        <taxon>Bacteria</taxon>
        <taxon>Pseudomonadati</taxon>
        <taxon>Bacteroidota</taxon>
        <taxon>Cytophagia</taxon>
        <taxon>Cytophagales</taxon>
        <taxon>Cyclobacteriaceae</taxon>
        <taxon>Shivajiella</taxon>
    </lineage>
</organism>
<comment type="caution">
    <text evidence="6">The sequence shown here is derived from an EMBL/GenBank/DDBJ whole genome shotgun (WGS) entry which is preliminary data.</text>
</comment>
<dbReference type="EMBL" id="JBHUIV010000001">
    <property type="protein sequence ID" value="MFD2199927.1"/>
    <property type="molecule type" value="Genomic_DNA"/>
</dbReference>
<name>A0ABW5B1J8_9BACT</name>
<sequence>MVLIMTRHYKTLFVALTGMLLLSQGTFGQRALLNYADKQSGLENYALAAEAYGDAYSKKESLSTAVKLAETYGKLGDYGKSYEWWSKAVSFEGSGRAEYLGYLNSAVRAGKWEEMGALLSAGGYTEADFPEIDFAGIRALYGQRANVKLVQAGMNSDGSDYGTSVGPDGTLYFASDRGGQSAGSRPGVRLDARNNIFSTERDSYTGRDFYRLYGYGSDGRVSVLVTDLAEVLHMNDPALMEGGDAVFYTAFVSRTKLKGSRDFTNYPGIYYGKLGADGNITGSTAFPYNDHVSYGVMNPYVDTEMKRIYFASDMPGGYGGYDIYYVEYSGEMEFGTPVNLGPEVNTAENESHPSRSGSRFYFSSRGHTGLGGMDVFTADHLNGEITGVMNMGIPYNSPGDDFAYVVAGDGKRYLSSDREGGLGLDDIYTVEDLYRRLVARVVDCDGNLIPGGYEAELGRRDGSGMLETRMGDRGELLADLDPETDFSLRIGRKGYFSITDDSLSTKGFAGDTVYREYRLAAIPYRTPVYVDIVYYDLDRSEIRKDAEPALDKVAELMNRYGFMDLLVGSHTDSRASDAYNESLSERRADAVRGYLSKYGIPGDRVRLEWYGEQDLVNGCGDGVPCGEPDHQLNRRSELVLEAFPDPEKQYELPAELMGRDVCDRESFFEGLQDEINSVPTVYFDFDRWDLRQVHRKELERVAVLMGRMDGLQLYIGGHTDQRGSEDYNRTLSERRAKSVMDYLVKRGVDGSRMQHEWFGEGRPVNDCSTGDCTEAMHQQNRRTELRLGRKK</sequence>
<evidence type="ECO:0000256" key="2">
    <source>
        <dbReference type="ARBA" id="ARBA00023136"/>
    </source>
</evidence>
<dbReference type="PRINTS" id="PR01021">
    <property type="entry name" value="OMPADOMAIN"/>
</dbReference>
<dbReference type="InterPro" id="IPR050330">
    <property type="entry name" value="Bact_OuterMem_StrucFunc"/>
</dbReference>
<dbReference type="InterPro" id="IPR006665">
    <property type="entry name" value="OmpA-like"/>
</dbReference>
<protein>
    <submittedName>
        <fullName evidence="6">OmpA family protein</fullName>
    </submittedName>
</protein>
<reference evidence="7" key="1">
    <citation type="journal article" date="2019" name="Int. J. Syst. Evol. Microbiol.">
        <title>The Global Catalogue of Microorganisms (GCM) 10K type strain sequencing project: providing services to taxonomists for standard genome sequencing and annotation.</title>
        <authorList>
            <consortium name="The Broad Institute Genomics Platform"/>
            <consortium name="The Broad Institute Genome Sequencing Center for Infectious Disease"/>
            <person name="Wu L."/>
            <person name="Ma J."/>
        </authorList>
    </citation>
    <scope>NUCLEOTIDE SEQUENCE [LARGE SCALE GENOMIC DNA]</scope>
    <source>
        <strain evidence="7">KCTC 19812</strain>
    </source>
</reference>
<evidence type="ECO:0000256" key="1">
    <source>
        <dbReference type="ARBA" id="ARBA00004442"/>
    </source>
</evidence>
<dbReference type="PANTHER" id="PTHR30329:SF21">
    <property type="entry name" value="LIPOPROTEIN YIAD-RELATED"/>
    <property type="match status" value="1"/>
</dbReference>
<feature type="domain" description="OmpA-like" evidence="5">
    <location>
        <begin position="669"/>
        <end position="791"/>
    </location>
</feature>
<feature type="domain" description="OmpA-like" evidence="5">
    <location>
        <begin position="522"/>
        <end position="644"/>
    </location>
</feature>
<gene>
    <name evidence="6" type="ORF">ACFSKV_00010</name>
</gene>
<dbReference type="SUPFAM" id="SSF69304">
    <property type="entry name" value="Tricorn protease N-terminal domain"/>
    <property type="match status" value="1"/>
</dbReference>
<dbReference type="Gene3D" id="3.30.1330.60">
    <property type="entry name" value="OmpA-like domain"/>
    <property type="match status" value="2"/>
</dbReference>
<proteinExistence type="predicted"/>
<dbReference type="InterPro" id="IPR006690">
    <property type="entry name" value="OMPA-like_CS"/>
</dbReference>
<accession>A0ABW5B1J8</accession>
<dbReference type="SUPFAM" id="SSF103088">
    <property type="entry name" value="OmpA-like"/>
    <property type="match status" value="2"/>
</dbReference>